<evidence type="ECO:0000313" key="2">
    <source>
        <dbReference type="Proteomes" id="UP000248806"/>
    </source>
</evidence>
<proteinExistence type="predicted"/>
<dbReference type="SUPFAM" id="SSF51182">
    <property type="entry name" value="RmlC-like cupins"/>
    <property type="match status" value="1"/>
</dbReference>
<dbReference type="Gene3D" id="2.60.120.10">
    <property type="entry name" value="Jelly Rolls"/>
    <property type="match status" value="1"/>
</dbReference>
<evidence type="ECO:0000313" key="1">
    <source>
        <dbReference type="EMBL" id="PZW18063.1"/>
    </source>
</evidence>
<dbReference type="InterPro" id="IPR011051">
    <property type="entry name" value="RmlC_Cupin_sf"/>
</dbReference>
<gene>
    <name evidence="1" type="ORF">EI42_06377</name>
</gene>
<evidence type="ECO:0008006" key="3">
    <source>
        <dbReference type="Google" id="ProtNLM"/>
    </source>
</evidence>
<keyword evidence="2" id="KW-1185">Reference proteome</keyword>
<protein>
    <recommendedName>
        <fullName evidence="3">Cupin</fullName>
    </recommendedName>
</protein>
<reference evidence="1 2" key="1">
    <citation type="submission" date="2018-06" db="EMBL/GenBank/DDBJ databases">
        <title>Genomic Encyclopedia of Archaeal and Bacterial Type Strains, Phase II (KMG-II): from individual species to whole genera.</title>
        <authorList>
            <person name="Goeker M."/>
        </authorList>
    </citation>
    <scope>NUCLEOTIDE SEQUENCE [LARGE SCALE GENOMIC DNA]</scope>
    <source>
        <strain evidence="1 2">ATCC BAA-1881</strain>
    </source>
</reference>
<organism evidence="1 2">
    <name type="scientific">Thermosporothrix hazakensis</name>
    <dbReference type="NCBI Taxonomy" id="644383"/>
    <lineage>
        <taxon>Bacteria</taxon>
        <taxon>Bacillati</taxon>
        <taxon>Chloroflexota</taxon>
        <taxon>Ktedonobacteria</taxon>
        <taxon>Ktedonobacterales</taxon>
        <taxon>Thermosporotrichaceae</taxon>
        <taxon>Thermosporothrix</taxon>
    </lineage>
</organism>
<comment type="caution">
    <text evidence="1">The sequence shown here is derived from an EMBL/GenBank/DDBJ whole genome shotgun (WGS) entry which is preliminary data.</text>
</comment>
<name>A0A326TRJ0_THEHA</name>
<dbReference type="OrthoDB" id="161242at2"/>
<sequence length="120" mass="13279">MATIQKKHFSKPDETRTLPKTRIEVLNVGDNTIMKTTFEPGWRWSEHVKPTVGTSSCQIPHLSYTISGHLKLQMEDGTQEEIGPGDIADIPPGHDAWVIGDDPYVGIDFTGGRTYGQKAT</sequence>
<dbReference type="Proteomes" id="UP000248806">
    <property type="component" value="Unassembled WGS sequence"/>
</dbReference>
<dbReference type="RefSeq" id="WP_111326866.1">
    <property type="nucleotide sequence ID" value="NZ_BIFX01000001.1"/>
</dbReference>
<dbReference type="AlphaFoldDB" id="A0A326TRJ0"/>
<dbReference type="EMBL" id="QKUF01000063">
    <property type="protein sequence ID" value="PZW18063.1"/>
    <property type="molecule type" value="Genomic_DNA"/>
</dbReference>
<accession>A0A326TRJ0</accession>
<dbReference type="InterPro" id="IPR014710">
    <property type="entry name" value="RmlC-like_jellyroll"/>
</dbReference>
<dbReference type="CDD" id="cd06990">
    <property type="entry name" value="cupin_DUF861"/>
    <property type="match status" value="1"/>
</dbReference>